<keyword evidence="2" id="KW-1185">Reference proteome</keyword>
<reference evidence="1 2" key="1">
    <citation type="journal article" date="2022" name="bioRxiv">
        <title>The genome of the oomycete Peronosclerospora sorghi, a cosmopolitan pathogen of maize and sorghum, is inflated with dispersed pseudogenes.</title>
        <authorList>
            <person name="Fletcher K."/>
            <person name="Martin F."/>
            <person name="Isakeit T."/>
            <person name="Cavanaugh K."/>
            <person name="Magill C."/>
            <person name="Michelmore R."/>
        </authorList>
    </citation>
    <scope>NUCLEOTIDE SEQUENCE [LARGE SCALE GENOMIC DNA]</scope>
    <source>
        <strain evidence="1">P6</strain>
    </source>
</reference>
<accession>A0ACC0WPY4</accession>
<dbReference type="Proteomes" id="UP001163321">
    <property type="component" value="Chromosome 10"/>
</dbReference>
<sequence>MDQLTHARQQQEATEARYIDVSSKFNQLGSKTIGPVLKDEECFVSKVVHCVGQSIGIIVSDSHELAMKAAEKVKVVYEELPSVTTIQEAIVSKSFLLPVHTINSGNVEKGF</sequence>
<gene>
    <name evidence="1" type="ORF">PsorP6_015725</name>
</gene>
<evidence type="ECO:0000313" key="2">
    <source>
        <dbReference type="Proteomes" id="UP001163321"/>
    </source>
</evidence>
<organism evidence="1 2">
    <name type="scientific">Peronosclerospora sorghi</name>
    <dbReference type="NCBI Taxonomy" id="230839"/>
    <lineage>
        <taxon>Eukaryota</taxon>
        <taxon>Sar</taxon>
        <taxon>Stramenopiles</taxon>
        <taxon>Oomycota</taxon>
        <taxon>Peronosporomycetes</taxon>
        <taxon>Peronosporales</taxon>
        <taxon>Peronosporaceae</taxon>
        <taxon>Peronosclerospora</taxon>
    </lineage>
</organism>
<proteinExistence type="predicted"/>
<protein>
    <submittedName>
        <fullName evidence="1">Uncharacterized protein</fullName>
    </submittedName>
</protein>
<evidence type="ECO:0000313" key="1">
    <source>
        <dbReference type="EMBL" id="KAI9920442.1"/>
    </source>
</evidence>
<name>A0ACC0WPY4_9STRA</name>
<dbReference type="EMBL" id="CM047589">
    <property type="protein sequence ID" value="KAI9920442.1"/>
    <property type="molecule type" value="Genomic_DNA"/>
</dbReference>
<comment type="caution">
    <text evidence="1">The sequence shown here is derived from an EMBL/GenBank/DDBJ whole genome shotgun (WGS) entry which is preliminary data.</text>
</comment>